<feature type="domain" description="ABC transporter" evidence="5">
    <location>
        <begin position="2"/>
        <end position="211"/>
    </location>
</feature>
<dbReference type="PANTHER" id="PTHR43553">
    <property type="entry name" value="HEAVY METAL TRANSPORTER"/>
    <property type="match status" value="1"/>
</dbReference>
<dbReference type="Gene3D" id="3.40.50.300">
    <property type="entry name" value="P-loop containing nucleotide triphosphate hydrolases"/>
    <property type="match status" value="1"/>
</dbReference>
<dbReference type="InterPro" id="IPR015856">
    <property type="entry name" value="ABC_transpr_CbiO/EcfA_su"/>
</dbReference>
<keyword evidence="2" id="KW-0813">Transport</keyword>
<dbReference type="InterPro" id="IPR050095">
    <property type="entry name" value="ECF_ABC_transporter_ATP-bd"/>
</dbReference>
<name>A0AAJ1BD32_9ACTO</name>
<dbReference type="PROSITE" id="PS50893">
    <property type="entry name" value="ABC_TRANSPORTER_2"/>
    <property type="match status" value="1"/>
</dbReference>
<dbReference type="GO" id="GO:0043190">
    <property type="term" value="C:ATP-binding cassette (ABC) transporter complex"/>
    <property type="evidence" value="ECO:0007669"/>
    <property type="project" value="TreeGrafter"/>
</dbReference>
<dbReference type="CDD" id="cd03225">
    <property type="entry name" value="ABC_cobalt_CbiO_domain1"/>
    <property type="match status" value="1"/>
</dbReference>
<evidence type="ECO:0000256" key="4">
    <source>
        <dbReference type="ARBA" id="ARBA00022840"/>
    </source>
</evidence>
<dbReference type="InterPro" id="IPR003439">
    <property type="entry name" value="ABC_transporter-like_ATP-bd"/>
</dbReference>
<keyword evidence="3" id="KW-0547">Nucleotide-binding</keyword>
<protein>
    <submittedName>
        <fullName evidence="6">Energy-coupling factor ABC transporter ATP-binding protein</fullName>
    </submittedName>
</protein>
<reference evidence="6" key="1">
    <citation type="submission" date="2022-01" db="EMBL/GenBank/DDBJ databases">
        <title>Collection of gut derived symbiotic bacterial strains cultured from healthy donors.</title>
        <authorList>
            <person name="Lin H."/>
            <person name="Kohout C."/>
            <person name="Waligurski E."/>
            <person name="Pamer E.G."/>
        </authorList>
    </citation>
    <scope>NUCLEOTIDE SEQUENCE</scope>
    <source>
        <strain evidence="6">DFI.7.46</strain>
    </source>
</reference>
<dbReference type="SMART" id="SM00382">
    <property type="entry name" value="AAA"/>
    <property type="match status" value="1"/>
</dbReference>
<gene>
    <name evidence="6" type="ORF">L0M99_09205</name>
</gene>
<dbReference type="Proteomes" id="UP001200537">
    <property type="component" value="Unassembled WGS sequence"/>
</dbReference>
<keyword evidence="4 6" id="KW-0067">ATP-binding</keyword>
<dbReference type="InterPro" id="IPR027417">
    <property type="entry name" value="P-loop_NTPase"/>
</dbReference>
<evidence type="ECO:0000259" key="5">
    <source>
        <dbReference type="PROSITE" id="PS50893"/>
    </source>
</evidence>
<sequence>MGQQERVALIGQNGAGKSTLSKLLNGLLRPTAGSILLEGKDTAEFRTDEIARQVGYVFQNPDDQIFSKTVKEECEYALKRIGLSETERNRRVEEALSVCGLLNQTETNPLDLPLAQRKFVAIAAVLAMNPNYVILDEPTAGLDEVGREDLTAIMEWASDSGKSVIAVSHDMRFVIENFSRIVVMSQGTIICDSSVSEAFLDDQVLAEAKLNVPPAVALARSAGAPKGLLKMNQIKHWYKEFLK</sequence>
<comment type="caution">
    <text evidence="6">The sequence shown here is derived from an EMBL/GenBank/DDBJ whole genome shotgun (WGS) entry which is preliminary data.</text>
</comment>
<dbReference type="GO" id="GO:0042626">
    <property type="term" value="F:ATPase-coupled transmembrane transporter activity"/>
    <property type="evidence" value="ECO:0007669"/>
    <property type="project" value="TreeGrafter"/>
</dbReference>
<evidence type="ECO:0000256" key="1">
    <source>
        <dbReference type="ARBA" id="ARBA00005417"/>
    </source>
</evidence>
<accession>A0AAJ1BD32</accession>
<dbReference type="EMBL" id="JAKNHJ010000021">
    <property type="protein sequence ID" value="MCG4618659.1"/>
    <property type="molecule type" value="Genomic_DNA"/>
</dbReference>
<dbReference type="GO" id="GO:0005524">
    <property type="term" value="F:ATP binding"/>
    <property type="evidence" value="ECO:0007669"/>
    <property type="project" value="UniProtKB-KW"/>
</dbReference>
<evidence type="ECO:0000256" key="3">
    <source>
        <dbReference type="ARBA" id="ARBA00022741"/>
    </source>
</evidence>
<organism evidence="6 7">
    <name type="scientific">Varibaculum cambriense</name>
    <dbReference type="NCBI Taxonomy" id="184870"/>
    <lineage>
        <taxon>Bacteria</taxon>
        <taxon>Bacillati</taxon>
        <taxon>Actinomycetota</taxon>
        <taxon>Actinomycetes</taxon>
        <taxon>Actinomycetales</taxon>
        <taxon>Actinomycetaceae</taxon>
        <taxon>Varibaculum</taxon>
    </lineage>
</organism>
<dbReference type="SUPFAM" id="SSF52540">
    <property type="entry name" value="P-loop containing nucleoside triphosphate hydrolases"/>
    <property type="match status" value="1"/>
</dbReference>
<dbReference type="PANTHER" id="PTHR43553:SF24">
    <property type="entry name" value="ENERGY-COUPLING FACTOR TRANSPORTER ATP-BINDING PROTEIN ECFA1"/>
    <property type="match status" value="1"/>
</dbReference>
<evidence type="ECO:0000256" key="2">
    <source>
        <dbReference type="ARBA" id="ARBA00022448"/>
    </source>
</evidence>
<dbReference type="GO" id="GO:0016887">
    <property type="term" value="F:ATP hydrolysis activity"/>
    <property type="evidence" value="ECO:0007669"/>
    <property type="project" value="InterPro"/>
</dbReference>
<evidence type="ECO:0000313" key="7">
    <source>
        <dbReference type="Proteomes" id="UP001200537"/>
    </source>
</evidence>
<dbReference type="InterPro" id="IPR003593">
    <property type="entry name" value="AAA+_ATPase"/>
</dbReference>
<proteinExistence type="inferred from homology"/>
<dbReference type="Pfam" id="PF00005">
    <property type="entry name" value="ABC_tran"/>
    <property type="match status" value="1"/>
</dbReference>
<comment type="similarity">
    <text evidence="1">Belongs to the ABC transporter superfamily.</text>
</comment>
<dbReference type="AlphaFoldDB" id="A0AAJ1BD32"/>
<evidence type="ECO:0000313" key="6">
    <source>
        <dbReference type="EMBL" id="MCG4618659.1"/>
    </source>
</evidence>